<organism evidence="2 3">
    <name type="scientific">Xanthomonas citri pv. citri</name>
    <dbReference type="NCBI Taxonomy" id="611301"/>
    <lineage>
        <taxon>Bacteria</taxon>
        <taxon>Pseudomonadati</taxon>
        <taxon>Pseudomonadota</taxon>
        <taxon>Gammaproteobacteria</taxon>
        <taxon>Lysobacterales</taxon>
        <taxon>Lysobacteraceae</taxon>
        <taxon>Xanthomonas</taxon>
    </lineage>
</organism>
<dbReference type="Proteomes" id="UP000052230">
    <property type="component" value="Unassembled WGS sequence"/>
</dbReference>
<proteinExistence type="predicted"/>
<dbReference type="InterPro" id="IPR029058">
    <property type="entry name" value="AB_hydrolase_fold"/>
</dbReference>
<accession>A0A0U5BRR2</accession>
<dbReference type="Pfam" id="PF00326">
    <property type="entry name" value="Peptidase_S9"/>
    <property type="match status" value="1"/>
</dbReference>
<evidence type="ECO:0000313" key="2">
    <source>
        <dbReference type="EMBL" id="CEG15440.1"/>
    </source>
</evidence>
<dbReference type="InterPro" id="IPR001375">
    <property type="entry name" value="Peptidase_S9_cat"/>
</dbReference>
<dbReference type="PANTHER" id="PTHR42776:SF27">
    <property type="entry name" value="DIPEPTIDYL PEPTIDASE FAMILY MEMBER 6"/>
    <property type="match status" value="1"/>
</dbReference>
<dbReference type="SUPFAM" id="SSF82171">
    <property type="entry name" value="DPP6 N-terminal domain-like"/>
    <property type="match status" value="1"/>
</dbReference>
<comment type="caution">
    <text evidence="2">The sequence shown here is derived from an EMBL/GenBank/DDBJ whole genome shotgun (WGS) entry which is preliminary data.</text>
</comment>
<keyword evidence="3" id="KW-1185">Reference proteome</keyword>
<sequence length="652" mass="71288">MRKWIIPAALVLLMAAGTATAQVDVGAYIKKDKFADIKLSPSGAYLAATVPMEDKTALAIMRRSDNSIGATFVLEKNTYVSDFAWVSDTRVLISIAQKYGLLDKPLPTGELYAINADGTGAELLVGYRARGTGLGTNIKVKKTEAVAAFLTDPLPDDDRSVIVAIWPMSGQDPYTRAEKLDVTTGRRLPLARAPIQRASFTTDHHGQVRFAQGAGSDNVSKLYYRKGTGDEWALINDEQVSGHVETPLGFSQDERIAYLRVQSADGPDAIVGWDIQANRREQVLRDAVADPLEIIYRNGTTIPVGAIFMADRPRTRFFDEHGGEARMYHSLEAAFAGNAVRVTSSTKDGRYVMLEAYSGSNPGDFYVFDTQQNKAQHVISRRDWFDPERTATVQPIALQARDGMPLHGYLTLPRSAGDKHLPMVVMPHGGPFEIFDSWQFDDDAQLLAQAGYAVLQINFRGSGNYGRHFQHAGARQWGGTMQDDVTDATRWAIAQGYADARKICIVGASYGAYAALMGAAKESGLYACAAGYVGVYDLPMMFTSGDIQKRGSGENYLKQWLGDPATLAARSPVNLARQIKVPVFLAAGGEDERAPIQHSKRMEAALRQAGTPVETLYFDTEGHGFYTEPHRRAFYAQLLAFLSKSLGGAKAD</sequence>
<reference evidence="2 3" key="1">
    <citation type="submission" date="2014-09" db="EMBL/GenBank/DDBJ databases">
        <authorList>
            <person name="Regsiter A."/>
        </authorList>
    </citation>
    <scope>NUCLEOTIDE SEQUENCE [LARGE SCALE GENOMIC DNA]</scope>
</reference>
<dbReference type="OMA" id="FKCAIGF"/>
<dbReference type="PANTHER" id="PTHR42776">
    <property type="entry name" value="SERINE PEPTIDASE S9 FAMILY MEMBER"/>
    <property type="match status" value="1"/>
</dbReference>
<dbReference type="KEGG" id="xcf:J172_01328"/>
<dbReference type="GO" id="GO:0004252">
    <property type="term" value="F:serine-type endopeptidase activity"/>
    <property type="evidence" value="ECO:0007669"/>
    <property type="project" value="TreeGrafter"/>
</dbReference>
<dbReference type="KEGG" id="xcu:J159_01334"/>
<dbReference type="Gene3D" id="3.40.50.1820">
    <property type="entry name" value="alpha/beta hydrolase"/>
    <property type="match status" value="1"/>
</dbReference>
<evidence type="ECO:0000256" key="1">
    <source>
        <dbReference type="ARBA" id="ARBA00022801"/>
    </source>
</evidence>
<dbReference type="AlphaFoldDB" id="A0A0U5BRR2"/>
<dbReference type="KEGG" id="xcm:J164_01333"/>
<keyword evidence="1" id="KW-0378">Hydrolase</keyword>
<dbReference type="SUPFAM" id="SSF53474">
    <property type="entry name" value="alpha/beta-Hydrolases"/>
    <property type="match status" value="1"/>
</dbReference>
<gene>
    <name evidence="2" type="ORF">XAC3562_200051</name>
</gene>
<protein>
    <submittedName>
        <fullName evidence="2">Prolyl oligopeptidase family protein</fullName>
    </submittedName>
</protein>
<dbReference type="EMBL" id="CCXZ01000112">
    <property type="protein sequence ID" value="CEG15440.1"/>
    <property type="molecule type" value="Genomic_DNA"/>
</dbReference>
<dbReference type="KEGG" id="xcr:J163_01333"/>
<dbReference type="KEGG" id="xcw:J162_01333"/>
<evidence type="ECO:0000313" key="3">
    <source>
        <dbReference type="Proteomes" id="UP000052230"/>
    </source>
</evidence>
<dbReference type="GO" id="GO:0006508">
    <property type="term" value="P:proteolysis"/>
    <property type="evidence" value="ECO:0007669"/>
    <property type="project" value="InterPro"/>
</dbReference>
<dbReference type="KEGG" id="xcn:J169_01333"/>
<name>A0A0U5BRR2_XANCI</name>